<organism evidence="2 3">
    <name type="scientific">Mucuna pruriens</name>
    <name type="common">Velvet bean</name>
    <name type="synonym">Dolichos pruriens</name>
    <dbReference type="NCBI Taxonomy" id="157652"/>
    <lineage>
        <taxon>Eukaryota</taxon>
        <taxon>Viridiplantae</taxon>
        <taxon>Streptophyta</taxon>
        <taxon>Embryophyta</taxon>
        <taxon>Tracheophyta</taxon>
        <taxon>Spermatophyta</taxon>
        <taxon>Magnoliopsida</taxon>
        <taxon>eudicotyledons</taxon>
        <taxon>Gunneridae</taxon>
        <taxon>Pentapetalae</taxon>
        <taxon>rosids</taxon>
        <taxon>fabids</taxon>
        <taxon>Fabales</taxon>
        <taxon>Fabaceae</taxon>
        <taxon>Papilionoideae</taxon>
        <taxon>50 kb inversion clade</taxon>
        <taxon>NPAAA clade</taxon>
        <taxon>indigoferoid/millettioid clade</taxon>
        <taxon>Phaseoleae</taxon>
        <taxon>Mucuna</taxon>
    </lineage>
</organism>
<dbReference type="InterPro" id="IPR043502">
    <property type="entry name" value="DNA/RNA_pol_sf"/>
</dbReference>
<dbReference type="Gene3D" id="3.10.20.370">
    <property type="match status" value="1"/>
</dbReference>
<dbReference type="OrthoDB" id="2020560at2759"/>
<proteinExistence type="predicted"/>
<dbReference type="Gene3D" id="3.30.70.270">
    <property type="match status" value="2"/>
</dbReference>
<evidence type="ECO:0000313" key="2">
    <source>
        <dbReference type="EMBL" id="RDY13184.1"/>
    </source>
</evidence>
<dbReference type="AlphaFoldDB" id="A0A371IDW0"/>
<gene>
    <name evidence="2" type="primary">POL</name>
    <name evidence="2" type="ORF">CR513_01927</name>
</gene>
<sequence length="222" mass="26157">MDDLRKLFERLRKYKHRLNPANCTFGVKTRKLLGFIVNEKGIEVDPDKVKVIQNILPLRIETEVQGFLGRVNYIARFISQLTTTCDPIFKLHWKNQKMEWNQQCQEAFEKVKEYLETPLVLVPTVLGKPLILYLTMLEESMGYVLGQQDASRKKEQAIYYLNKKFTNCEQRYPTLERTCCALVRAAKRLRQYVLAHTTWLIAKTDPLKYIFEKQALTGRIEH</sequence>
<dbReference type="Proteomes" id="UP000257109">
    <property type="component" value="Unassembled WGS sequence"/>
</dbReference>
<comment type="caution">
    <text evidence="2">The sequence shown here is derived from an EMBL/GenBank/DDBJ whole genome shotgun (WGS) entry which is preliminary data.</text>
</comment>
<evidence type="ECO:0000313" key="3">
    <source>
        <dbReference type="Proteomes" id="UP000257109"/>
    </source>
</evidence>
<evidence type="ECO:0000259" key="1">
    <source>
        <dbReference type="Pfam" id="PF17919"/>
    </source>
</evidence>
<feature type="non-terminal residue" evidence="2">
    <location>
        <position position="1"/>
    </location>
</feature>
<protein>
    <submittedName>
        <fullName evidence="2">Retrovirus-related Pol polyprotein</fullName>
    </submittedName>
</protein>
<reference evidence="2" key="1">
    <citation type="submission" date="2018-05" db="EMBL/GenBank/DDBJ databases">
        <title>Draft genome of Mucuna pruriens seed.</title>
        <authorList>
            <person name="Nnadi N.E."/>
            <person name="Vos R."/>
            <person name="Hasami M.H."/>
            <person name="Devisetty U.K."/>
            <person name="Aguiy J.C."/>
        </authorList>
    </citation>
    <scope>NUCLEOTIDE SEQUENCE [LARGE SCALE GENOMIC DNA]</scope>
    <source>
        <strain evidence="2">JCA_2017</strain>
    </source>
</reference>
<name>A0A371IDW0_MUCPR</name>
<dbReference type="InterPro" id="IPR043128">
    <property type="entry name" value="Rev_trsase/Diguanyl_cyclase"/>
</dbReference>
<dbReference type="PANTHER" id="PTHR48475:SF1">
    <property type="entry name" value="RNASE H TYPE-1 DOMAIN-CONTAINING PROTEIN"/>
    <property type="match status" value="1"/>
</dbReference>
<dbReference type="EMBL" id="QJKJ01000326">
    <property type="protein sequence ID" value="RDY13184.1"/>
    <property type="molecule type" value="Genomic_DNA"/>
</dbReference>
<accession>A0A371IDW0</accession>
<dbReference type="Pfam" id="PF17919">
    <property type="entry name" value="RT_RNaseH_2"/>
    <property type="match status" value="1"/>
</dbReference>
<feature type="domain" description="Reverse transcriptase/retrotransposon-derived protein RNase H-like" evidence="1">
    <location>
        <begin position="100"/>
        <end position="197"/>
    </location>
</feature>
<dbReference type="PANTHER" id="PTHR48475">
    <property type="entry name" value="RIBONUCLEASE H"/>
    <property type="match status" value="1"/>
</dbReference>
<keyword evidence="3" id="KW-1185">Reference proteome</keyword>
<dbReference type="SUPFAM" id="SSF56672">
    <property type="entry name" value="DNA/RNA polymerases"/>
    <property type="match status" value="1"/>
</dbReference>
<dbReference type="InterPro" id="IPR041577">
    <property type="entry name" value="RT_RNaseH_2"/>
</dbReference>